<proteinExistence type="predicted"/>
<dbReference type="AlphaFoldDB" id="A0A0C2EP03"/>
<evidence type="ECO:0000256" key="3">
    <source>
        <dbReference type="SAM" id="MobiDB-lite"/>
    </source>
</evidence>
<dbReference type="RefSeq" id="XP_040615904.1">
    <property type="nucleotide sequence ID" value="XM_040762974.1"/>
</dbReference>
<comment type="caution">
    <text evidence="5">The sequence shown here is derived from an EMBL/GenBank/DDBJ whole genome shotgun (WGS) entry which is preliminary data.</text>
</comment>
<dbReference type="EMBL" id="AWTV01000010">
    <property type="protein sequence ID" value="KIH87894.1"/>
    <property type="molecule type" value="Genomic_DNA"/>
</dbReference>
<keyword evidence="2" id="KW-0012">Acyltransferase</keyword>
<keyword evidence="1" id="KW-0808">Transferase</keyword>
<protein>
    <submittedName>
        <fullName evidence="5">Uncharacterized protein</fullName>
    </submittedName>
</protein>
<evidence type="ECO:0000256" key="4">
    <source>
        <dbReference type="SAM" id="SignalP"/>
    </source>
</evidence>
<dbReference type="SUPFAM" id="SSF53187">
    <property type="entry name" value="Zn-dependent exopeptidases"/>
    <property type="match status" value="1"/>
</dbReference>
<feature type="signal peptide" evidence="4">
    <location>
        <begin position="1"/>
        <end position="19"/>
    </location>
</feature>
<feature type="compositionally biased region" description="Gly residues" evidence="3">
    <location>
        <begin position="663"/>
        <end position="672"/>
    </location>
</feature>
<dbReference type="GO" id="GO:0016603">
    <property type="term" value="F:glutaminyl-peptide cyclotransferase activity"/>
    <property type="evidence" value="ECO:0007669"/>
    <property type="project" value="TreeGrafter"/>
</dbReference>
<dbReference type="HOGENOM" id="CLU_352390_0_0_1"/>
<feature type="region of interest" description="Disordered" evidence="3">
    <location>
        <begin position="597"/>
        <end position="679"/>
    </location>
</feature>
<dbReference type="Gene3D" id="3.40.630.10">
    <property type="entry name" value="Zn peptidases"/>
    <property type="match status" value="1"/>
</dbReference>
<keyword evidence="4" id="KW-0732">Signal</keyword>
<evidence type="ECO:0000313" key="6">
    <source>
        <dbReference type="Proteomes" id="UP000031575"/>
    </source>
</evidence>
<feature type="compositionally biased region" description="Basic residues" evidence="3">
    <location>
        <begin position="636"/>
        <end position="658"/>
    </location>
</feature>
<keyword evidence="6" id="KW-1185">Reference proteome</keyword>
<dbReference type="InterPro" id="IPR040234">
    <property type="entry name" value="QC/QCL"/>
</dbReference>
<dbReference type="GO" id="GO:0008270">
    <property type="term" value="F:zinc ion binding"/>
    <property type="evidence" value="ECO:0007669"/>
    <property type="project" value="TreeGrafter"/>
</dbReference>
<organism evidence="5 6">
    <name type="scientific">Sporothrix brasiliensis 5110</name>
    <dbReference type="NCBI Taxonomy" id="1398154"/>
    <lineage>
        <taxon>Eukaryota</taxon>
        <taxon>Fungi</taxon>
        <taxon>Dikarya</taxon>
        <taxon>Ascomycota</taxon>
        <taxon>Pezizomycotina</taxon>
        <taxon>Sordariomycetes</taxon>
        <taxon>Sordariomycetidae</taxon>
        <taxon>Ophiostomatales</taxon>
        <taxon>Ophiostomataceae</taxon>
        <taxon>Sporothrix</taxon>
    </lineage>
</organism>
<name>A0A0C2EP03_9PEZI</name>
<dbReference type="OrthoDB" id="3907302at2759"/>
<feature type="chain" id="PRO_5040936117" evidence="4">
    <location>
        <begin position="20"/>
        <end position="798"/>
    </location>
</feature>
<evidence type="ECO:0000313" key="5">
    <source>
        <dbReference type="EMBL" id="KIH87894.1"/>
    </source>
</evidence>
<dbReference type="GeneID" id="63677895"/>
<sequence length="798" mass="87161">MHLSISLLASLALARHGLAYKPLSDNFLRQVPGVSEAELDPVAGDLLAPFLQPRAPGSEGHADIQDHLVQYFAANLPDWTVEWQNATTYTQDPKDKKKKFVAHHLANLVFRREPPWTRPGQANLLTLATHYATPSTGVPAGYVGATDAAVSCALLLHVARSLDGFAAQMYREMQELGEGGTVPMDMGLQVVFVDGVPTGKDSEKGAGATADVSGSEGLAAAWEKETNPALAASLYGYPNRLNQISLLLLLDLLGGSRPRVPSRYQTTHWAYQAMARVEQRLRGLGLLTSSSSNGGLGTDDPSAAFLPDHATPVHQLDLASGWATDRDDHIPFMRRGVAVLPVVPDAKPAHAGTLLDDGQHVDRPVVQDWSRILVGFALEWLDMMEVEPQAPRKQLPGHTLAHLCVVVLHHLAPAGEKRPPVADLRGRAEVAAAVRAAGKQTALPPRNALGHGGVVFQPLHHGAQIRPVGGHKHNVGRVGGRVRPRLFFVGGCRRAAASQDIRRIQRPRQVRRVLHPRQRRRQHHAAAQLVELEPPAVRDALGVHHVLVPAKVFNHQAVAGVLHRQRVHGPRPVVVVHHLRQPRQLLHVRPGLAACRPEQVGPQRRVVRARKPRGAAPDGLRLFPGKGQTRLDRVNGRRRPRKRPHHARPPRPKRKVRHEKGAPDGGVAGRGGRVGRQRVRPGGAVRLVLDVDGKDGVECVCTARRGWRCQERPLNLVQRRHACVEQFGRQHAVFLGRQDAESAVANTRLQRAEIGGRVQRKRTAADLFVDGVHEAGERGAAFLFGEVEVVGERGCRRG</sequence>
<dbReference type="VEuPathDB" id="FungiDB:SPBR_04697"/>
<accession>A0A0C2EP03</accession>
<reference evidence="5 6" key="1">
    <citation type="journal article" date="2014" name="BMC Genomics">
        <title>Comparative genomics of the major fungal agents of human and animal Sporotrichosis: Sporothrix schenckii and Sporothrix brasiliensis.</title>
        <authorList>
            <person name="Teixeira M.M."/>
            <person name="de Almeida L.G."/>
            <person name="Kubitschek-Barreira P."/>
            <person name="Alves F.L."/>
            <person name="Kioshima E.S."/>
            <person name="Abadio A.K."/>
            <person name="Fernandes L."/>
            <person name="Derengowski L.S."/>
            <person name="Ferreira K.S."/>
            <person name="Souza R.C."/>
            <person name="Ruiz J.C."/>
            <person name="de Andrade N.C."/>
            <person name="Paes H.C."/>
            <person name="Nicola A.M."/>
            <person name="Albuquerque P."/>
            <person name="Gerber A.L."/>
            <person name="Martins V.P."/>
            <person name="Peconick L.D."/>
            <person name="Neto A.V."/>
            <person name="Chaucanez C.B."/>
            <person name="Silva P.A."/>
            <person name="Cunha O.L."/>
            <person name="de Oliveira F.F."/>
            <person name="dos Santos T.C."/>
            <person name="Barros A.L."/>
            <person name="Soares M.A."/>
            <person name="de Oliveira L.M."/>
            <person name="Marini M.M."/>
            <person name="Villalobos-Duno H."/>
            <person name="Cunha M.M."/>
            <person name="de Hoog S."/>
            <person name="da Silveira J.F."/>
            <person name="Henrissat B."/>
            <person name="Nino-Vega G.A."/>
            <person name="Cisalpino P.S."/>
            <person name="Mora-Montes H.M."/>
            <person name="Almeida S.R."/>
            <person name="Stajich J.E."/>
            <person name="Lopes-Bezerra L.M."/>
            <person name="Vasconcelos A.T."/>
            <person name="Felipe M.S."/>
        </authorList>
    </citation>
    <scope>NUCLEOTIDE SEQUENCE [LARGE SCALE GENOMIC DNA]</scope>
    <source>
        <strain evidence="5 6">5110</strain>
    </source>
</reference>
<dbReference type="PANTHER" id="PTHR12283">
    <property type="entry name" value="GLUTAMINYL-PEPTIDE CYCLOTRANSFERASE"/>
    <property type="match status" value="1"/>
</dbReference>
<evidence type="ECO:0000256" key="2">
    <source>
        <dbReference type="ARBA" id="ARBA00023315"/>
    </source>
</evidence>
<dbReference type="PANTHER" id="PTHR12283:SF2">
    <property type="entry name" value="PEPTIDE HYDROLASE"/>
    <property type="match status" value="1"/>
</dbReference>
<dbReference type="Proteomes" id="UP000031575">
    <property type="component" value="Unassembled WGS sequence"/>
</dbReference>
<gene>
    <name evidence="5" type="ORF">SPBR_04697</name>
</gene>
<evidence type="ECO:0000256" key="1">
    <source>
        <dbReference type="ARBA" id="ARBA00022679"/>
    </source>
</evidence>